<dbReference type="EMBL" id="JABXXR010000005">
    <property type="protein sequence ID" value="NVN39237.1"/>
    <property type="molecule type" value="Genomic_DNA"/>
</dbReference>
<protein>
    <submittedName>
        <fullName evidence="1">DUF177 domain-containing protein</fullName>
    </submittedName>
</protein>
<proteinExistence type="predicted"/>
<gene>
    <name evidence="1" type="ORF">HUK82_01480</name>
</gene>
<dbReference type="Proteomes" id="UP000585665">
    <property type="component" value="Unassembled WGS sequence"/>
</dbReference>
<evidence type="ECO:0000313" key="2">
    <source>
        <dbReference type="Proteomes" id="UP000585665"/>
    </source>
</evidence>
<dbReference type="InterPro" id="IPR003772">
    <property type="entry name" value="YceD"/>
</dbReference>
<keyword evidence="2" id="KW-1185">Reference proteome</keyword>
<accession>A0A850P3J6</accession>
<reference evidence="1 2" key="1">
    <citation type="submission" date="2020-06" db="EMBL/GenBank/DDBJ databases">
        <title>Description of novel acetic acid bacteria.</title>
        <authorList>
            <person name="Sombolestani A."/>
        </authorList>
    </citation>
    <scope>NUCLEOTIDE SEQUENCE [LARGE SCALE GENOMIC DNA]</scope>
    <source>
        <strain evidence="1 2">LMG 27010</strain>
    </source>
</reference>
<comment type="caution">
    <text evidence="1">The sequence shown here is derived from an EMBL/GenBank/DDBJ whole genome shotgun (WGS) entry which is preliminary data.</text>
</comment>
<dbReference type="AlphaFoldDB" id="A0A850P3J6"/>
<evidence type="ECO:0000313" key="1">
    <source>
        <dbReference type="EMBL" id="NVN39237.1"/>
    </source>
</evidence>
<name>A0A850P3J6_9PROT</name>
<sequence>MAHTEERGAAPPVELSRLVTVGRIGQGPFEMTVEARESERHAIAARLGVPEVRALSCSYRVVAGHGRRDFVAHGQLSAKVRRVCVVSLEEFTETVAERFAVHFVPAGRATDDGQDPESMDDVPYEDDALDLGEESVAQLALALDPYPRKNGVRHEHGVDVAPADADGSEVPDEAPSAFAGLAKLRDRLQ</sequence>
<dbReference type="Pfam" id="PF02620">
    <property type="entry name" value="YceD"/>
    <property type="match status" value="1"/>
</dbReference>
<dbReference type="RefSeq" id="WP_176612254.1">
    <property type="nucleotide sequence ID" value="NZ_JABXXR010000005.1"/>
</dbReference>
<organism evidence="1 2">
    <name type="scientific">Ameyamaea chiangmaiensis</name>
    <dbReference type="NCBI Taxonomy" id="442969"/>
    <lineage>
        <taxon>Bacteria</taxon>
        <taxon>Pseudomonadati</taxon>
        <taxon>Pseudomonadota</taxon>
        <taxon>Alphaproteobacteria</taxon>
        <taxon>Acetobacterales</taxon>
        <taxon>Acetobacteraceae</taxon>
        <taxon>Ameyamaea</taxon>
    </lineage>
</organism>